<reference evidence="2" key="1">
    <citation type="submission" date="2018-06" db="EMBL/GenBank/DDBJ databases">
        <authorList>
            <person name="Lum Nde A."/>
            <person name="Hugo C."/>
        </authorList>
    </citation>
    <scope>NUCLEOTIDE SEQUENCE [LARGE SCALE GENOMIC DNA]</scope>
    <source>
        <strain evidence="2">1_F178</strain>
    </source>
</reference>
<accession>A0A3D9CAP7</accession>
<dbReference type="RefSeq" id="WP_115970423.1">
    <property type="nucleotide sequence ID" value="NZ_QNVT01000006.1"/>
</dbReference>
<comment type="caution">
    <text evidence="1">The sequence shown here is derived from an EMBL/GenBank/DDBJ whole genome shotgun (WGS) entry which is preliminary data.</text>
</comment>
<proteinExistence type="predicted"/>
<protein>
    <submittedName>
        <fullName evidence="1">Uncharacterized protein</fullName>
    </submittedName>
</protein>
<keyword evidence="2" id="KW-1185">Reference proteome</keyword>
<evidence type="ECO:0000313" key="2">
    <source>
        <dbReference type="Proteomes" id="UP000256686"/>
    </source>
</evidence>
<organism evidence="1 2">
    <name type="scientific">Chryseobacterium pennae</name>
    <dbReference type="NCBI Taxonomy" id="2258962"/>
    <lineage>
        <taxon>Bacteria</taxon>
        <taxon>Pseudomonadati</taxon>
        <taxon>Bacteroidota</taxon>
        <taxon>Flavobacteriia</taxon>
        <taxon>Flavobacteriales</taxon>
        <taxon>Weeksellaceae</taxon>
        <taxon>Chryseobacterium group</taxon>
        <taxon>Chryseobacterium</taxon>
    </lineage>
</organism>
<evidence type="ECO:0000313" key="1">
    <source>
        <dbReference type="EMBL" id="REC62935.1"/>
    </source>
</evidence>
<sequence length="79" mass="9150">MKIRSISIINNYSSLDEIATLYTNDEILEVFKLYNGISTDNTFVFKDSIYVTEEIAMNLVNNEFEVQVYVKFLQLVADV</sequence>
<dbReference type="EMBL" id="QNVT01000006">
    <property type="protein sequence ID" value="REC62935.1"/>
    <property type="molecule type" value="Genomic_DNA"/>
</dbReference>
<gene>
    <name evidence="1" type="ORF">DRF65_08960</name>
</gene>
<name>A0A3D9CAP7_9FLAO</name>
<dbReference type="Proteomes" id="UP000256686">
    <property type="component" value="Unassembled WGS sequence"/>
</dbReference>
<dbReference type="AlphaFoldDB" id="A0A3D9CAP7"/>